<keyword evidence="9 10" id="KW-0137">Centromere</keyword>
<dbReference type="GO" id="GO:0008017">
    <property type="term" value="F:microtubule binding"/>
    <property type="evidence" value="ECO:0007669"/>
    <property type="project" value="EnsemblFungi"/>
</dbReference>
<gene>
    <name evidence="15" type="primary">NCAS0G00280</name>
    <name evidence="15" type="ordered locus">NCAS_0G00280</name>
</gene>
<evidence type="ECO:0000256" key="9">
    <source>
        <dbReference type="ARBA" id="ARBA00023328"/>
    </source>
</evidence>
<evidence type="ECO:0000256" key="1">
    <source>
        <dbReference type="ARBA" id="ARBA00007050"/>
    </source>
</evidence>
<accession>G0VHN1</accession>
<evidence type="ECO:0000259" key="14">
    <source>
        <dbReference type="Pfam" id="PF18077"/>
    </source>
</evidence>
<dbReference type="GO" id="GO:0034501">
    <property type="term" value="P:protein localization to kinetochore"/>
    <property type="evidence" value="ECO:0007669"/>
    <property type="project" value="EnsemblFungi"/>
</dbReference>
<evidence type="ECO:0000313" key="16">
    <source>
        <dbReference type="Proteomes" id="UP000001640"/>
    </source>
</evidence>
<comment type="similarity">
    <text evidence="1 10">Belongs to the NDC80/HEC1 family.</text>
</comment>
<dbReference type="Proteomes" id="UP000001640">
    <property type="component" value="Chromosome 7"/>
</dbReference>
<dbReference type="InterPro" id="IPR040967">
    <property type="entry name" value="DUF5595"/>
</dbReference>
<keyword evidence="5 10" id="KW-0995">Kinetochore</keyword>
<dbReference type="PANTHER" id="PTHR10643">
    <property type="entry name" value="KINETOCHORE PROTEIN NDC80"/>
    <property type="match status" value="1"/>
</dbReference>
<dbReference type="PANTHER" id="PTHR10643:SF2">
    <property type="entry name" value="KINETOCHORE PROTEIN NDC80 HOMOLOG"/>
    <property type="match status" value="1"/>
</dbReference>
<dbReference type="Pfam" id="PF18077">
    <property type="entry name" value="DUF5595"/>
    <property type="match status" value="1"/>
</dbReference>
<dbReference type="RefSeq" id="XP_003677268.1">
    <property type="nucleotide sequence ID" value="XM_003677220.1"/>
</dbReference>
<proteinExistence type="inferred from homology"/>
<dbReference type="OrthoDB" id="7459479at2759"/>
<evidence type="ECO:0000256" key="7">
    <source>
        <dbReference type="ARBA" id="ARBA00023242"/>
    </source>
</evidence>
<reference evidence="15 16" key="1">
    <citation type="journal article" date="2011" name="Proc. Natl. Acad. Sci. U.S.A.">
        <title>Evolutionary erosion of yeast sex chromosomes by mating-type switching accidents.</title>
        <authorList>
            <person name="Gordon J.L."/>
            <person name="Armisen D."/>
            <person name="Proux-Wera E."/>
            <person name="Oheigeartaigh S.S."/>
            <person name="Byrne K.P."/>
            <person name="Wolfe K.H."/>
        </authorList>
    </citation>
    <scope>NUCLEOTIDE SEQUENCE [LARGE SCALE GENOMIC DNA]</scope>
    <source>
        <strain evidence="16">ATCC 76901 / BCRC 22586 / CBS 4309 / NBRC 1992 / NRRL Y-12630</strain>
    </source>
</reference>
<feature type="coiled-coil region" evidence="11">
    <location>
        <begin position="559"/>
        <end position="646"/>
    </location>
</feature>
<evidence type="ECO:0000256" key="4">
    <source>
        <dbReference type="ARBA" id="ARBA00022776"/>
    </source>
</evidence>
<keyword evidence="2 10" id="KW-0158">Chromosome</keyword>
<dbReference type="InterPro" id="IPR038273">
    <property type="entry name" value="Ndc80_sf"/>
</dbReference>
<dbReference type="KEGG" id="ncs:NCAS_0G00280"/>
<feature type="domain" description="DUF5595" evidence="14">
    <location>
        <begin position="285"/>
        <end position="344"/>
    </location>
</feature>
<evidence type="ECO:0000256" key="11">
    <source>
        <dbReference type="SAM" id="Coils"/>
    </source>
</evidence>
<feature type="region of interest" description="Disordered" evidence="12">
    <location>
        <begin position="17"/>
        <end position="88"/>
    </location>
</feature>
<dbReference type="AlphaFoldDB" id="G0VHN1"/>
<dbReference type="HOGENOM" id="CLU_012583_1_2_1"/>
<dbReference type="Pfam" id="PF03801">
    <property type="entry name" value="Ndc80_HEC"/>
    <property type="match status" value="1"/>
</dbReference>
<dbReference type="GO" id="GO:0031262">
    <property type="term" value="C:Ndc80 complex"/>
    <property type="evidence" value="ECO:0007669"/>
    <property type="project" value="UniProtKB-UniRule"/>
</dbReference>
<dbReference type="EMBL" id="HE576758">
    <property type="protein sequence ID" value="CCC70915.1"/>
    <property type="molecule type" value="Genomic_DNA"/>
</dbReference>
<keyword evidence="6 11" id="KW-0175">Coiled coil</keyword>
<evidence type="ECO:0000256" key="2">
    <source>
        <dbReference type="ARBA" id="ARBA00022454"/>
    </source>
</evidence>
<protein>
    <recommendedName>
        <fullName evidence="10">Kinetochore protein NDC80</fullName>
    </recommendedName>
</protein>
<dbReference type="FunFam" id="1.10.418.30:FF:000001">
    <property type="entry name" value="Probable kinetochore protein ndc80"/>
    <property type="match status" value="1"/>
</dbReference>
<dbReference type="GO" id="GO:0051301">
    <property type="term" value="P:cell division"/>
    <property type="evidence" value="ECO:0007669"/>
    <property type="project" value="UniProtKB-UniRule"/>
</dbReference>
<evidence type="ECO:0000256" key="6">
    <source>
        <dbReference type="ARBA" id="ARBA00023054"/>
    </source>
</evidence>
<comment type="subcellular location">
    <subcellularLocation>
        <location evidence="10">Chromosome</location>
        <location evidence="10">Centromere</location>
        <location evidence="10">Kinetochore</location>
    </subcellularLocation>
    <subcellularLocation>
        <location evidence="10">Nucleus</location>
    </subcellularLocation>
</comment>
<organism evidence="15 16">
    <name type="scientific">Naumovozyma castellii</name>
    <name type="common">Yeast</name>
    <name type="synonym">Saccharomyces castellii</name>
    <dbReference type="NCBI Taxonomy" id="27288"/>
    <lineage>
        <taxon>Eukaryota</taxon>
        <taxon>Fungi</taxon>
        <taxon>Dikarya</taxon>
        <taxon>Ascomycota</taxon>
        <taxon>Saccharomycotina</taxon>
        <taxon>Saccharomycetes</taxon>
        <taxon>Saccharomycetales</taxon>
        <taxon>Saccharomycetaceae</taxon>
        <taxon>Naumovozyma</taxon>
    </lineage>
</organism>
<keyword evidence="7 10" id="KW-0539">Nucleus</keyword>
<evidence type="ECO:0000256" key="5">
    <source>
        <dbReference type="ARBA" id="ARBA00022838"/>
    </source>
</evidence>
<feature type="domain" description="Kinetochore protein Ndc80 CH" evidence="13">
    <location>
        <begin position="114"/>
        <end position="246"/>
    </location>
</feature>
<dbReference type="GeneID" id="96904581"/>
<evidence type="ECO:0000256" key="10">
    <source>
        <dbReference type="RuleBase" id="RU368072"/>
    </source>
</evidence>
<dbReference type="InParanoid" id="G0VHN1"/>
<sequence>MSATGIDDAHQNVRVTASQIPQLSVPTGAGATIGSGSGSMKRRNSTNSGSKLVDMMNKGYANVTNGNANESSKRKKARSTVVGTTTSESNRLTFSEQPMRTNNNRRLSQRWSLNTSNIIPSANTTTTNRDPRPLRDKNFQNAIQQEILDYLIENKFDIETNQPVSIKSLKQPTQKFFIIVFKWLYNRLDQGYQFTKSMENEVYQTLKSLQYPYLETINRSQISAVGGSNWYKFLGMLHWLVKTNIKLEKCLARFDQSLLLNQNTQDFTMLNQPLKTLDEQDQRQEKYELIVEKLFIDYITESYQSFLKLEDNYEPAMEKLSNGFNKFIHIIETDIKNLQLQNDSIYRNYQKLIEKSEQLKISKQKNDALNNDLTKFQNYINTMQFKSQEWPNKLERMRNEIISKNKQIKVTSDEIESLQKYLKKEKISMEIIEGKNQEKETFLKSLDGITDEIDKLTSSITSKKIESAATFKNMINTIKQYDTIIQSIIDARRDKLNHTSIDGNTFKINLNPELINDIESFNFEDLTIDENNKITHDKLFVDSDFSISRNIKDNILLLNSEIQDIIRDLKAENSQLETTINELKAQINESTSQNEYLEEELAHLKSEFELTRQKDESDLVSQKIEIEKFERKILDSKNEIESKLLKANRLVQATKTKHHEAQRSINEKRESLQRKIIEIIEVATDFKFDIQSLIESKNNDVLAQLKELDIN</sequence>
<dbReference type="FunCoup" id="G0VHN1">
    <property type="interactions" value="364"/>
</dbReference>
<keyword evidence="16" id="KW-1185">Reference proteome</keyword>
<dbReference type="STRING" id="1064592.G0VHN1"/>
<keyword evidence="3 10" id="KW-0132">Cell division</keyword>
<dbReference type="InterPro" id="IPR005550">
    <property type="entry name" value="Kinetochore_Ndc80"/>
</dbReference>
<dbReference type="Gene3D" id="6.10.250.1950">
    <property type="match status" value="1"/>
</dbReference>
<feature type="coiled-coil region" evidence="11">
    <location>
        <begin position="335"/>
        <end position="414"/>
    </location>
</feature>
<evidence type="ECO:0000256" key="12">
    <source>
        <dbReference type="SAM" id="MobiDB-lite"/>
    </source>
</evidence>
<comment type="subunit">
    <text evidence="10">Component of the NDC80 complex.</text>
</comment>
<reference key="2">
    <citation type="submission" date="2011-08" db="EMBL/GenBank/DDBJ databases">
        <title>Genome sequence of Naumovozyma castellii.</title>
        <authorList>
            <person name="Gordon J.L."/>
            <person name="Armisen D."/>
            <person name="Proux-Wera E."/>
            <person name="OhEigeartaigh S.S."/>
            <person name="Byrne K.P."/>
            <person name="Wolfe K.H."/>
        </authorList>
    </citation>
    <scope>NUCLEOTIDE SEQUENCE</scope>
    <source>
        <strain>Type strain:CBS 4309</strain>
    </source>
</reference>
<dbReference type="Gene3D" id="1.10.418.30">
    <property type="entry name" value="Ncd80 complex, Ncd80 subunit"/>
    <property type="match status" value="1"/>
</dbReference>
<evidence type="ECO:0000256" key="3">
    <source>
        <dbReference type="ARBA" id="ARBA00022618"/>
    </source>
</evidence>
<evidence type="ECO:0000256" key="8">
    <source>
        <dbReference type="ARBA" id="ARBA00023306"/>
    </source>
</evidence>
<keyword evidence="4 10" id="KW-0498">Mitosis</keyword>
<dbReference type="eggNOG" id="KOG0995">
    <property type="taxonomic scope" value="Eukaryota"/>
</dbReference>
<comment type="function">
    <text evidence="10">Acts as a component of the essential kinetochore-associated NDC80 complex, which is required for chromosome segregation and spindle checkpoint activity.</text>
</comment>
<keyword evidence="8 10" id="KW-0131">Cell cycle</keyword>
<evidence type="ECO:0000259" key="13">
    <source>
        <dbReference type="Pfam" id="PF03801"/>
    </source>
</evidence>
<evidence type="ECO:0000313" key="15">
    <source>
        <dbReference type="EMBL" id="CCC70915.1"/>
    </source>
</evidence>
<dbReference type="InterPro" id="IPR055260">
    <property type="entry name" value="Ndc80_CH"/>
</dbReference>
<dbReference type="OMA" id="PSHKFQK"/>
<dbReference type="GO" id="GO:0042802">
    <property type="term" value="F:identical protein binding"/>
    <property type="evidence" value="ECO:0007669"/>
    <property type="project" value="EnsemblFungi"/>
</dbReference>
<dbReference type="GO" id="GO:1990758">
    <property type="term" value="P:mitotic sister chromatid biorientation"/>
    <property type="evidence" value="ECO:0007669"/>
    <property type="project" value="EnsemblFungi"/>
</dbReference>
<dbReference type="GO" id="GO:0005634">
    <property type="term" value="C:nucleus"/>
    <property type="evidence" value="ECO:0007669"/>
    <property type="project" value="UniProtKB-SubCell"/>
</dbReference>
<name>G0VHN1_NAUCA</name>